<dbReference type="InterPro" id="IPR045584">
    <property type="entry name" value="Pilin-like"/>
</dbReference>
<dbReference type="SUPFAM" id="SSF54523">
    <property type="entry name" value="Pili subunits"/>
    <property type="match status" value="1"/>
</dbReference>
<accession>A0A5B1CG14</accession>
<dbReference type="NCBIfam" id="TIGR02532">
    <property type="entry name" value="IV_pilin_GFxxxE"/>
    <property type="match status" value="1"/>
</dbReference>
<evidence type="ECO:0000259" key="1">
    <source>
        <dbReference type="Pfam" id="PF07596"/>
    </source>
</evidence>
<dbReference type="InterPro" id="IPR011453">
    <property type="entry name" value="DUF1559"/>
</dbReference>
<dbReference type="Pfam" id="PF07963">
    <property type="entry name" value="N_methyl"/>
    <property type="match status" value="1"/>
</dbReference>
<organism evidence="2 3">
    <name type="scientific">Rubripirellula obstinata</name>
    <dbReference type="NCBI Taxonomy" id="406547"/>
    <lineage>
        <taxon>Bacteria</taxon>
        <taxon>Pseudomonadati</taxon>
        <taxon>Planctomycetota</taxon>
        <taxon>Planctomycetia</taxon>
        <taxon>Pirellulales</taxon>
        <taxon>Pirellulaceae</taxon>
        <taxon>Rubripirellula</taxon>
    </lineage>
</organism>
<sequence length="353" mass="38508">MTLKFMTLKTKYRTRRDGFTLVELLVVIAIIGILVGLLLPAVQAAREAARRMSCGNNLKQIALATHNYESAFKKIPAMTGSSSYSVQARILPFIEQAGLNDLIDYDAPLLLGPAWMARFNPDLRNAVESVVPTFLCPSDVGDPNFSTTFNDGTPGTSGGLSYMFSYGSGTDTHYDDRYRTDGMVWTDSWAGFEDCLDGTSHTVLLAETVLGDQTSGLNEPSPSGPHRRVANWGGTSGNVAPNPGFLDGGTLIENPDLDTIFPARITSYRGNRGESWIRGVPYATVINGYMTPNSRIPDIGIHGRGFYSSRSYHNGGSHHAMLDGSVHFLTDSIDRDLYHAIFSRDGREVVTLP</sequence>
<dbReference type="InterPro" id="IPR027558">
    <property type="entry name" value="Pre_pil_HX9DG_C"/>
</dbReference>
<proteinExistence type="predicted"/>
<comment type="caution">
    <text evidence="2">The sequence shown here is derived from an EMBL/GenBank/DDBJ whole genome shotgun (WGS) entry which is preliminary data.</text>
</comment>
<dbReference type="EMBL" id="VRLW01000001">
    <property type="protein sequence ID" value="KAA1258453.1"/>
    <property type="molecule type" value="Genomic_DNA"/>
</dbReference>
<dbReference type="Proteomes" id="UP000322699">
    <property type="component" value="Unassembled WGS sequence"/>
</dbReference>
<protein>
    <submittedName>
        <fullName evidence="2">Type II secretion system protein G</fullName>
    </submittedName>
</protein>
<dbReference type="NCBIfam" id="TIGR04294">
    <property type="entry name" value="pre_pil_HX9DG"/>
    <property type="match status" value="1"/>
</dbReference>
<dbReference type="Pfam" id="PF07596">
    <property type="entry name" value="SBP_bac_10"/>
    <property type="match status" value="1"/>
</dbReference>
<dbReference type="PANTHER" id="PTHR30093:SF2">
    <property type="entry name" value="TYPE II SECRETION SYSTEM PROTEIN H"/>
    <property type="match status" value="1"/>
</dbReference>
<gene>
    <name evidence="2" type="primary">xcpT_1</name>
    <name evidence="2" type="ORF">LF1_09730</name>
</gene>
<feature type="domain" description="DUF1559" evidence="1">
    <location>
        <begin position="43"/>
        <end position="335"/>
    </location>
</feature>
<evidence type="ECO:0000313" key="3">
    <source>
        <dbReference type="Proteomes" id="UP000322699"/>
    </source>
</evidence>
<dbReference type="InterPro" id="IPR012902">
    <property type="entry name" value="N_methyl_site"/>
</dbReference>
<keyword evidence="3" id="KW-1185">Reference proteome</keyword>
<dbReference type="Gene3D" id="3.30.700.10">
    <property type="entry name" value="Glycoprotein, Type 4 Pilin"/>
    <property type="match status" value="1"/>
</dbReference>
<dbReference type="AlphaFoldDB" id="A0A5B1CG14"/>
<dbReference type="PANTHER" id="PTHR30093">
    <property type="entry name" value="GENERAL SECRETION PATHWAY PROTEIN G"/>
    <property type="match status" value="1"/>
</dbReference>
<dbReference type="RefSeq" id="WP_068262655.1">
    <property type="nucleotide sequence ID" value="NZ_LWSK01000038.1"/>
</dbReference>
<evidence type="ECO:0000313" key="2">
    <source>
        <dbReference type="EMBL" id="KAA1258453.1"/>
    </source>
</evidence>
<reference evidence="2 3" key="1">
    <citation type="submission" date="2019-08" db="EMBL/GenBank/DDBJ databases">
        <title>Deep-cultivation of Planctomycetes and their phenomic and genomic characterization uncovers novel biology.</title>
        <authorList>
            <person name="Wiegand S."/>
            <person name="Jogler M."/>
            <person name="Boedeker C."/>
            <person name="Pinto D."/>
            <person name="Vollmers J."/>
            <person name="Rivas-Marin E."/>
            <person name="Kohn T."/>
            <person name="Peeters S.H."/>
            <person name="Heuer A."/>
            <person name="Rast P."/>
            <person name="Oberbeckmann S."/>
            <person name="Bunk B."/>
            <person name="Jeske O."/>
            <person name="Meyerdierks A."/>
            <person name="Storesund J.E."/>
            <person name="Kallscheuer N."/>
            <person name="Luecker S."/>
            <person name="Lage O.M."/>
            <person name="Pohl T."/>
            <person name="Merkel B.J."/>
            <person name="Hornburger P."/>
            <person name="Mueller R.-W."/>
            <person name="Bruemmer F."/>
            <person name="Labrenz M."/>
            <person name="Spormann A.M."/>
            <person name="Op Den Camp H."/>
            <person name="Overmann J."/>
            <person name="Amann R."/>
            <person name="Jetten M.S.M."/>
            <person name="Mascher T."/>
            <person name="Medema M.H."/>
            <person name="Devos D.P."/>
            <person name="Kaster A.-K."/>
            <person name="Ovreas L."/>
            <person name="Rohde M."/>
            <person name="Galperin M.Y."/>
            <person name="Jogler C."/>
        </authorList>
    </citation>
    <scope>NUCLEOTIDE SEQUENCE [LARGE SCALE GENOMIC DNA]</scope>
    <source>
        <strain evidence="2 3">LF1</strain>
    </source>
</reference>
<name>A0A5B1CG14_9BACT</name>